<name>A0A1F7IDD9_9BACT</name>
<reference evidence="4 5" key="1">
    <citation type="journal article" date="2016" name="Nat. Commun.">
        <title>Thousands of microbial genomes shed light on interconnected biogeochemical processes in an aquifer system.</title>
        <authorList>
            <person name="Anantharaman K."/>
            <person name="Brown C.T."/>
            <person name="Hug L.A."/>
            <person name="Sharon I."/>
            <person name="Castelle C.J."/>
            <person name="Probst A.J."/>
            <person name="Thomas B.C."/>
            <person name="Singh A."/>
            <person name="Wilkins M.J."/>
            <person name="Karaoz U."/>
            <person name="Brodie E.L."/>
            <person name="Williams K.H."/>
            <person name="Hubbard S.S."/>
            <person name="Banfield J.F."/>
        </authorList>
    </citation>
    <scope>NUCLEOTIDE SEQUENCE [LARGE SCALE GENOMIC DNA]</scope>
</reference>
<gene>
    <name evidence="4" type="ORF">A3A74_03440</name>
</gene>
<dbReference type="GO" id="GO:0016780">
    <property type="term" value="F:phosphotransferase activity, for other substituted phosphate groups"/>
    <property type="evidence" value="ECO:0007669"/>
    <property type="project" value="TreeGrafter"/>
</dbReference>
<protein>
    <recommendedName>
        <fullName evidence="3">Bacterial sugar transferase domain-containing protein</fullName>
    </recommendedName>
</protein>
<dbReference type="Proteomes" id="UP000179270">
    <property type="component" value="Unassembled WGS sequence"/>
</dbReference>
<feature type="domain" description="Bacterial sugar transferase" evidence="3">
    <location>
        <begin position="2"/>
        <end position="185"/>
    </location>
</feature>
<organism evidence="4 5">
    <name type="scientific">Candidatus Roizmanbacteria bacterium RIFCSPLOWO2_01_FULL_35_13</name>
    <dbReference type="NCBI Taxonomy" id="1802055"/>
    <lineage>
        <taxon>Bacteria</taxon>
        <taxon>Candidatus Roizmaniibacteriota</taxon>
    </lineage>
</organism>
<dbReference type="AlphaFoldDB" id="A0A1F7IDD9"/>
<comment type="caution">
    <text evidence="4">The sequence shown here is derived from an EMBL/GenBank/DDBJ whole genome shotgun (WGS) entry which is preliminary data.</text>
</comment>
<sequence>MERFIALLLFILVLPFILVLLILVTLTSPGSPIFVQKRSGKNFRPFFIYKIRTMQENAEKLKDGYSHLNQADGPVFKIYHDPRLTTFGKVLWKTGIDEILQLINIIKGDMSFVGPRPLPVDEAIKVPKKYNLRFTVKPGLTSLWIIRGAHKLTFKQWMESDLEYVNKKNFLLYMYIIVSTIFLILKWTVKEIVSFWGGGDATTPDSNNDSGQARVTG</sequence>
<accession>A0A1F7IDD9</accession>
<dbReference type="EMBL" id="MGAF01000019">
    <property type="protein sequence ID" value="OGK41360.1"/>
    <property type="molecule type" value="Genomic_DNA"/>
</dbReference>
<keyword evidence="2" id="KW-0472">Membrane</keyword>
<dbReference type="PANTHER" id="PTHR30576:SF0">
    <property type="entry name" value="UNDECAPRENYL-PHOSPHATE N-ACETYLGALACTOSAMINYL 1-PHOSPHATE TRANSFERASE-RELATED"/>
    <property type="match status" value="1"/>
</dbReference>
<dbReference type="Pfam" id="PF02397">
    <property type="entry name" value="Bac_transf"/>
    <property type="match status" value="1"/>
</dbReference>
<dbReference type="InterPro" id="IPR003362">
    <property type="entry name" value="Bact_transf"/>
</dbReference>
<evidence type="ECO:0000259" key="3">
    <source>
        <dbReference type="Pfam" id="PF02397"/>
    </source>
</evidence>
<proteinExistence type="inferred from homology"/>
<dbReference type="PANTHER" id="PTHR30576">
    <property type="entry name" value="COLANIC BIOSYNTHESIS UDP-GLUCOSE LIPID CARRIER TRANSFERASE"/>
    <property type="match status" value="1"/>
</dbReference>
<evidence type="ECO:0000256" key="2">
    <source>
        <dbReference type="SAM" id="Phobius"/>
    </source>
</evidence>
<comment type="similarity">
    <text evidence="1">Belongs to the bacterial sugar transferase family.</text>
</comment>
<keyword evidence="2" id="KW-1133">Transmembrane helix</keyword>
<feature type="transmembrane region" description="Helical" evidence="2">
    <location>
        <begin position="170"/>
        <end position="189"/>
    </location>
</feature>
<evidence type="ECO:0000313" key="5">
    <source>
        <dbReference type="Proteomes" id="UP000179270"/>
    </source>
</evidence>
<evidence type="ECO:0000313" key="4">
    <source>
        <dbReference type="EMBL" id="OGK41360.1"/>
    </source>
</evidence>
<dbReference type="STRING" id="1802055.A3A74_03440"/>
<keyword evidence="2" id="KW-0812">Transmembrane</keyword>
<evidence type="ECO:0000256" key="1">
    <source>
        <dbReference type="ARBA" id="ARBA00006464"/>
    </source>
</evidence>